<organism evidence="1 2">
    <name type="scientific">Vanrija albida</name>
    <dbReference type="NCBI Taxonomy" id="181172"/>
    <lineage>
        <taxon>Eukaryota</taxon>
        <taxon>Fungi</taxon>
        <taxon>Dikarya</taxon>
        <taxon>Basidiomycota</taxon>
        <taxon>Agaricomycotina</taxon>
        <taxon>Tremellomycetes</taxon>
        <taxon>Trichosporonales</taxon>
        <taxon>Trichosporonaceae</taxon>
        <taxon>Vanrija</taxon>
    </lineage>
</organism>
<proteinExistence type="predicted"/>
<reference evidence="1 2" key="1">
    <citation type="submission" date="2023-08" db="EMBL/GenBank/DDBJ databases">
        <title>Annotated Genome Sequence of Vanrija albida AlHP1.</title>
        <authorList>
            <person name="Herzog R."/>
        </authorList>
    </citation>
    <scope>NUCLEOTIDE SEQUENCE [LARGE SCALE GENOMIC DNA]</scope>
    <source>
        <strain evidence="1 2">AlHP1</strain>
    </source>
</reference>
<evidence type="ECO:0000313" key="1">
    <source>
        <dbReference type="EMBL" id="KAL1409122.1"/>
    </source>
</evidence>
<accession>A0ABR3Q3D5</accession>
<dbReference type="Proteomes" id="UP001565368">
    <property type="component" value="Unassembled WGS sequence"/>
</dbReference>
<keyword evidence="2" id="KW-1185">Reference proteome</keyword>
<sequence length="215" mass="22825">MPAHAPAPAPAPTFPRAEWPADSAWSPLSAAARAASRRVASDLEVPDATFALAVYDKVSEFATYLRAMRDAAPPLEHWRLETDALCAAVYALADAAVPCAPELPDMLPFLRAALDAGYVQGRDGDEAMPAGEGAALRAFADEYGLVSEASVAEKEMAAAASLSADEGDASLARRRRRPKLSFRRRISLAPVPMGKIKIKSAALSHQFVRLAVSTP</sequence>
<gene>
    <name evidence="1" type="ORF">Q8F55_005949</name>
</gene>
<dbReference type="GeneID" id="95986992"/>
<evidence type="ECO:0000313" key="2">
    <source>
        <dbReference type="Proteomes" id="UP001565368"/>
    </source>
</evidence>
<comment type="caution">
    <text evidence="1">The sequence shown here is derived from an EMBL/GenBank/DDBJ whole genome shotgun (WGS) entry which is preliminary data.</text>
</comment>
<protein>
    <submittedName>
        <fullName evidence="1">Uncharacterized protein</fullName>
    </submittedName>
</protein>
<dbReference type="EMBL" id="JBBXJM010000004">
    <property type="protein sequence ID" value="KAL1409122.1"/>
    <property type="molecule type" value="Genomic_DNA"/>
</dbReference>
<name>A0ABR3Q3D5_9TREE</name>
<dbReference type="RefSeq" id="XP_069209066.1">
    <property type="nucleotide sequence ID" value="XM_069354424.1"/>
</dbReference>